<evidence type="ECO:0000256" key="2">
    <source>
        <dbReference type="ARBA" id="ARBA00022679"/>
    </source>
</evidence>
<proteinExistence type="predicted"/>
<evidence type="ECO:0000256" key="1">
    <source>
        <dbReference type="ARBA" id="ARBA00022484"/>
    </source>
</evidence>
<dbReference type="InterPro" id="IPR043502">
    <property type="entry name" value="DNA/RNA_pol_sf"/>
</dbReference>
<accession>A0A7S6YLE5</accession>
<keyword evidence="5" id="KW-0693">Viral RNA replication</keyword>
<dbReference type="SUPFAM" id="SSF56672">
    <property type="entry name" value="DNA/RNA polymerases"/>
    <property type="match status" value="1"/>
</dbReference>
<dbReference type="GO" id="GO:0003968">
    <property type="term" value="F:RNA-directed RNA polymerase activity"/>
    <property type="evidence" value="ECO:0007669"/>
    <property type="project" value="UniProtKB-KW"/>
</dbReference>
<dbReference type="InterPro" id="IPR007094">
    <property type="entry name" value="RNA-dir_pol_PSvirus"/>
</dbReference>
<dbReference type="Gene3D" id="3.30.70.270">
    <property type="match status" value="1"/>
</dbReference>
<keyword evidence="4" id="KW-0547">Nucleotide-binding</keyword>
<dbReference type="GO" id="GO:0006351">
    <property type="term" value="P:DNA-templated transcription"/>
    <property type="evidence" value="ECO:0007669"/>
    <property type="project" value="InterPro"/>
</dbReference>
<evidence type="ECO:0000256" key="4">
    <source>
        <dbReference type="ARBA" id="ARBA00022741"/>
    </source>
</evidence>
<sequence length="506" mass="58962">MAQGNDNSNKVSAEEYLSYIISNDLYNLHLHVIDHEITSDLLKFVEVNPDSFPGIMTEHYFGSSRFQTLPNTLVAAMELHDAVMQKPTKYCGLWKVLGREKDLKLTPEGVMKGTRPVLAPEEILTLIAGLYGQIITIGLRKIKDNPFFIGKSFENRSVESFFEGKAEFDFIINTDFVGFDTTVDRESMLCACAILRSLFPSSREYDRMWFFLATSLINKQVVFPPGIIYEINNGLPSGHPLTSLVGTLVNYIQWNRALTRAYGEKAVSSTRYLWKSQYCGDDARHLLVRVDKILDKINKIFKEEQPCIIEDVHDSISPLPSSLIGYNSKFLKRCSTYDGLVYWDHKSIIKKLMFPSRNFKSYFEIQDWIYNWIETAPFDYEMNKFLTDYLLYLLRDFYSETYKEIPFFKRRTLITEDLNDIIIRGYLRIQTNMKFFMLNIHRPVRRKVVSEMVSNVTPVNYPETQLILLTLGVDAFQILKRIDENALRHKILKVREQLIRRTRKPP</sequence>
<name>A0A7S6YLE5_9VIRU</name>
<reference evidence="7" key="1">
    <citation type="journal article" date="2020" name="Viruses">
        <title>Metatranscriptomic Identification of Diverse and Divergent RNA Viruses in Green and Chlorarachniophyte Algae Cultures.</title>
        <authorList>
            <person name="Charon J."/>
            <person name="Marcelino V.R."/>
            <person name="Wetherbee R."/>
            <person name="Verbruggen H."/>
            <person name="Holmes E.C."/>
        </authorList>
    </citation>
    <scope>NUCLEOTIDE SEQUENCE</scope>
</reference>
<evidence type="ECO:0000256" key="3">
    <source>
        <dbReference type="ARBA" id="ARBA00022695"/>
    </source>
</evidence>
<dbReference type="PROSITE" id="PS50507">
    <property type="entry name" value="RDRP_SSRNA_POS"/>
    <property type="match status" value="1"/>
</dbReference>
<organism evidence="7">
    <name type="scientific">Amalga-like lacheneauvirus</name>
    <dbReference type="NCBI Taxonomy" id="2784739"/>
    <lineage>
        <taxon>Viruses</taxon>
        <taxon>Riboviria</taxon>
        <taxon>Orthornavirae</taxon>
        <taxon>Pisuviricota</taxon>
        <taxon>Duplopiviricetes</taxon>
        <taxon>Durnavirales</taxon>
        <taxon>Partitiviridae</taxon>
    </lineage>
</organism>
<dbReference type="InterPro" id="IPR001205">
    <property type="entry name" value="RNA-dir_pol_C"/>
</dbReference>
<dbReference type="GO" id="GO:0039694">
    <property type="term" value="P:viral RNA genome replication"/>
    <property type="evidence" value="ECO:0007669"/>
    <property type="project" value="InterPro"/>
</dbReference>
<dbReference type="EMBL" id="MW086585">
    <property type="protein sequence ID" value="QOW97238.1"/>
    <property type="molecule type" value="Genomic_RNA"/>
</dbReference>
<feature type="domain" description="RdRp catalytic" evidence="6">
    <location>
        <begin position="169"/>
        <end position="297"/>
    </location>
</feature>
<dbReference type="GO" id="GO:0000166">
    <property type="term" value="F:nucleotide binding"/>
    <property type="evidence" value="ECO:0007669"/>
    <property type="project" value="UniProtKB-KW"/>
</dbReference>
<keyword evidence="2" id="KW-0808">Transferase</keyword>
<evidence type="ECO:0000256" key="5">
    <source>
        <dbReference type="ARBA" id="ARBA00022953"/>
    </source>
</evidence>
<protein>
    <submittedName>
        <fullName evidence="7">RNA-dependent RNA polymerase</fullName>
    </submittedName>
</protein>
<evidence type="ECO:0000259" key="6">
    <source>
        <dbReference type="PROSITE" id="PS50507"/>
    </source>
</evidence>
<dbReference type="Pfam" id="PF00680">
    <property type="entry name" value="RdRP_1"/>
    <property type="match status" value="1"/>
</dbReference>
<dbReference type="GO" id="GO:0003723">
    <property type="term" value="F:RNA binding"/>
    <property type="evidence" value="ECO:0007669"/>
    <property type="project" value="InterPro"/>
</dbReference>
<keyword evidence="3" id="KW-0548">Nucleotidyltransferase</keyword>
<dbReference type="InterPro" id="IPR043128">
    <property type="entry name" value="Rev_trsase/Diguanyl_cyclase"/>
</dbReference>
<evidence type="ECO:0000313" key="7">
    <source>
        <dbReference type="EMBL" id="QOW97238.1"/>
    </source>
</evidence>
<keyword evidence="1 7" id="KW-0696">RNA-directed RNA polymerase</keyword>